<dbReference type="eggNOG" id="KOG4658">
    <property type="taxonomic scope" value="Eukaryota"/>
</dbReference>
<dbReference type="SUPFAM" id="SSF52058">
    <property type="entry name" value="L domain-like"/>
    <property type="match status" value="2"/>
</dbReference>
<keyword evidence="3" id="KW-0547">Nucleotide-binding</keyword>
<evidence type="ECO:0000259" key="8">
    <source>
        <dbReference type="Pfam" id="PF23559"/>
    </source>
</evidence>
<dbReference type="PRINTS" id="PR00364">
    <property type="entry name" value="DISEASERSIST"/>
</dbReference>
<name>A0A251QBR9_PRUPE</name>
<evidence type="ECO:0000256" key="3">
    <source>
        <dbReference type="ARBA" id="ARBA00022741"/>
    </source>
</evidence>
<evidence type="ECO:0000256" key="1">
    <source>
        <dbReference type="ARBA" id="ARBA00022614"/>
    </source>
</evidence>
<keyword evidence="1" id="KW-0433">Leucine-rich repeat</keyword>
<dbReference type="OrthoDB" id="1160433at2759"/>
<dbReference type="Gene3D" id="3.80.10.10">
    <property type="entry name" value="Ribonuclease Inhibitor"/>
    <property type="match status" value="4"/>
</dbReference>
<evidence type="ECO:0000259" key="9">
    <source>
        <dbReference type="Pfam" id="PF23598"/>
    </source>
</evidence>
<feature type="domain" description="Disease resistance R13L4/SHOC-2-like LRR" evidence="9">
    <location>
        <begin position="610"/>
        <end position="699"/>
    </location>
</feature>
<organism evidence="11 12">
    <name type="scientific">Prunus persica</name>
    <name type="common">Peach</name>
    <name type="synonym">Amygdalus persica</name>
    <dbReference type="NCBI Taxonomy" id="3760"/>
    <lineage>
        <taxon>Eukaryota</taxon>
        <taxon>Viridiplantae</taxon>
        <taxon>Streptophyta</taxon>
        <taxon>Embryophyta</taxon>
        <taxon>Tracheophyta</taxon>
        <taxon>Spermatophyta</taxon>
        <taxon>Magnoliopsida</taxon>
        <taxon>eudicotyledons</taxon>
        <taxon>Gunneridae</taxon>
        <taxon>Pentapetalae</taxon>
        <taxon>rosids</taxon>
        <taxon>fabids</taxon>
        <taxon>Rosales</taxon>
        <taxon>Rosaceae</taxon>
        <taxon>Amygdaloideae</taxon>
        <taxon>Amygdaleae</taxon>
        <taxon>Prunus</taxon>
    </lineage>
</organism>
<proteinExistence type="predicted"/>
<evidence type="ECO:0000256" key="4">
    <source>
        <dbReference type="ARBA" id="ARBA00022821"/>
    </source>
</evidence>
<evidence type="ECO:0000259" key="6">
    <source>
        <dbReference type="Pfam" id="PF00931"/>
    </source>
</evidence>
<dbReference type="InterPro" id="IPR003591">
    <property type="entry name" value="Leu-rich_rpt_typical-subtyp"/>
</dbReference>
<dbReference type="SUPFAM" id="SSF52540">
    <property type="entry name" value="P-loop containing nucleoside triphosphate hydrolases"/>
    <property type="match status" value="1"/>
</dbReference>
<accession>A0A251QBR9</accession>
<evidence type="ECO:0000259" key="10">
    <source>
        <dbReference type="Pfam" id="PF25019"/>
    </source>
</evidence>
<dbReference type="Gene3D" id="3.40.50.300">
    <property type="entry name" value="P-loop containing nucleotide triphosphate hydrolases"/>
    <property type="match status" value="1"/>
</dbReference>
<keyword evidence="2" id="KW-0677">Repeat</keyword>
<feature type="domain" description="Disease resistance N-terminal" evidence="7">
    <location>
        <begin position="49"/>
        <end position="141"/>
    </location>
</feature>
<dbReference type="FunFam" id="3.40.50.300:FF:001091">
    <property type="entry name" value="Probable disease resistance protein At1g61300"/>
    <property type="match status" value="1"/>
</dbReference>
<keyword evidence="12" id="KW-1185">Reference proteome</keyword>
<dbReference type="InterPro" id="IPR058922">
    <property type="entry name" value="WHD_DRP"/>
</dbReference>
<evidence type="ECO:0000313" key="11">
    <source>
        <dbReference type="EMBL" id="ONI21238.1"/>
    </source>
</evidence>
<dbReference type="InterPro" id="IPR036388">
    <property type="entry name" value="WH-like_DNA-bd_sf"/>
</dbReference>
<dbReference type="Pfam" id="PF23598">
    <property type="entry name" value="LRR_14"/>
    <property type="match status" value="1"/>
</dbReference>
<dbReference type="Pfam" id="PF00931">
    <property type="entry name" value="NB-ARC"/>
    <property type="match status" value="1"/>
</dbReference>
<keyword evidence="4" id="KW-0611">Plant defense</keyword>
<dbReference type="Gramene" id="ONI21238">
    <property type="protein sequence ID" value="ONI21238"/>
    <property type="gene ID" value="PRUPE_2G054700"/>
</dbReference>
<gene>
    <name evidence="11" type="ORF">PRUPE_2G054700</name>
</gene>
<feature type="domain" description="NB-ARC" evidence="6">
    <location>
        <begin position="230"/>
        <end position="386"/>
    </location>
</feature>
<dbReference type="Pfam" id="PF23559">
    <property type="entry name" value="WHD_DRP"/>
    <property type="match status" value="1"/>
</dbReference>
<dbReference type="FunFam" id="1.10.10.10:FF:000322">
    <property type="entry name" value="Probable disease resistance protein At1g63360"/>
    <property type="match status" value="1"/>
</dbReference>
<dbReference type="InterPro" id="IPR032675">
    <property type="entry name" value="LRR_dom_sf"/>
</dbReference>
<feature type="domain" description="R13L1/DRL21-like LRR repeat region" evidence="10">
    <location>
        <begin position="752"/>
        <end position="877"/>
    </location>
</feature>
<dbReference type="InterPro" id="IPR027417">
    <property type="entry name" value="P-loop_NTPase"/>
</dbReference>
<evidence type="ECO:0000256" key="2">
    <source>
        <dbReference type="ARBA" id="ARBA00022737"/>
    </source>
</evidence>
<dbReference type="Proteomes" id="UP000006882">
    <property type="component" value="Chromosome G2"/>
</dbReference>
<dbReference type="Gene3D" id="1.10.8.430">
    <property type="entry name" value="Helical domain of apoptotic protease-activating factors"/>
    <property type="match status" value="1"/>
</dbReference>
<dbReference type="Pfam" id="PF18052">
    <property type="entry name" value="Rx_N"/>
    <property type="match status" value="1"/>
</dbReference>
<dbReference type="EMBL" id="CM007652">
    <property type="protein sequence ID" value="ONI21238.1"/>
    <property type="molecule type" value="Genomic_DNA"/>
</dbReference>
<keyword evidence="5" id="KW-0067">ATP-binding</keyword>
<sequence length="1355" mass="153419">MLFTISKSFHTSCASLATCKILEYFTSSKSLAVCLQRREKMALIGEALISASVQVLCDRITSSEFVDLFRQKKLDEPLLMNLKTTLLTLFVVLNDAEEKQLVNPAVREWLNELKHAVFDAEDLLDEIDTEALRRKLKGEDQTHKLTNKVWNLLPSSRNHFYQSMNVKIQELLQRLENFVQQKIALGLGEVARRKVSHRTPTTSLVHEPCVYGRDEVQENLSKVLLSDDASKDDVSVLTIVGMGGVGKTTLARMLYNNNKVKGHFTLQAWACVSEDYNAFRITKTILESVTSKPCNTTDLNLLQVELREQLRGKKFLFVLDDLWNENYGDWERLQTPFNSGARGSKVIITTRNKNVASLMKNVPIQFLEPLSHEDCWLLLAKHAFGNVNCSEHPSLEEIGMKIARKCKGLPLAAQTLGGLLRCNIDSEEWNRILNSNIWYLPHGTTDILPALWLSYHYLPAQLKRCFVYCSVFPKDYEFEKEDVVQLWMAEGLVTQVDSGMIMESMARKYFDELLSRSLFQKSRELSFTMHDLIHDLAMFISKGFCLRLEGVESREVKRARHLSYARGEFDVASKFEPLYGAKCLRTFLPTSLKQNEYYEEFYVSKKVLQHLLPSLRCLRVLSLSRYQNVTELPDSIGNLIHLRYLDLSHTAIERLPGVLCNLYNLQTLLLSNCSSLLELPADIRKLINLQKLTLASCSSLTKLPAGMEELINLHHLDVSGTKIEEMPVQMGRLKSLRQLSAFVVGRSAGSSIGELREFPQLQGKLAIFKLQNVDDARDALQANLKDKKDLKELELAWGAEDADDSQKEKDVLDKLHPCMNIETLTIRFYGGTNFPNWLGDSSFSNLQVMHLSDCSYCWSLPPVGRLPYLKELYIERMKSVKMIGVEFYGRNGASLIQPFQSLEKLKFMEMAEWEEWVPSASGGEYGPDFPRLLELILTNCPKLSRSLPCHLPCLKKLTVCGCEVLHDEGANTTTTSGLNYRSLEELEIEGGCQKGLLSLLVEIGNFVDIQCLPNRNCLQRLSLWNCPTLSSFPKDGLPTTLTTLYIGNCKRLEFLPDEMLAKLTSLESLWIGDSCDSLRNFRVSIFPKLKKLDIRGSENLESLSFIEEGVNENLSHLRELFIYDCPNLMCFQCQGGWPTPNLNDFTVAKCKNFKSLPEGIHTLTALRLLQVDDLPNLESFAEGGLPPNIRDLCTRSCERLRAPVVKYWGLEGLVSLKSVIIGGSILETLLKEHLLPTTLRTLIISGCDSILVLPGEGEGLRHLTSLQLLQIDACENLQFLPGEGLQHLTSLQELYITSCHSIQFLPEEGLPLSLSLLSIRNCSTLEKRYQNKTGNDWIKISHIPCIRVNGQVIII</sequence>
<evidence type="ECO:0000313" key="12">
    <source>
        <dbReference type="Proteomes" id="UP000006882"/>
    </source>
</evidence>
<dbReference type="GO" id="GO:0051707">
    <property type="term" value="P:response to other organism"/>
    <property type="evidence" value="ECO:0007669"/>
    <property type="project" value="UniProtKB-ARBA"/>
</dbReference>
<protein>
    <recommendedName>
        <fullName evidence="13">Disease resistance RPP13-like protein 1</fullName>
    </recommendedName>
</protein>
<dbReference type="Pfam" id="PF25019">
    <property type="entry name" value="LRR_R13L1-DRL21"/>
    <property type="match status" value="1"/>
</dbReference>
<dbReference type="InterPro" id="IPR042197">
    <property type="entry name" value="Apaf_helical"/>
</dbReference>
<evidence type="ECO:0000259" key="7">
    <source>
        <dbReference type="Pfam" id="PF18052"/>
    </source>
</evidence>
<feature type="domain" description="Disease resistance protein winged helix" evidence="8">
    <location>
        <begin position="471"/>
        <end position="537"/>
    </location>
</feature>
<evidence type="ECO:0000256" key="5">
    <source>
        <dbReference type="ARBA" id="ARBA00022840"/>
    </source>
</evidence>
<dbReference type="SMR" id="A0A251QBR9"/>
<dbReference type="SMART" id="SM00369">
    <property type="entry name" value="LRR_TYP"/>
    <property type="match status" value="2"/>
</dbReference>
<dbReference type="GO" id="GO:0005524">
    <property type="term" value="F:ATP binding"/>
    <property type="evidence" value="ECO:0007669"/>
    <property type="project" value="UniProtKB-KW"/>
</dbReference>
<dbReference type="InterPro" id="IPR056789">
    <property type="entry name" value="LRR_R13L1-DRL21"/>
</dbReference>
<dbReference type="InterPro" id="IPR002182">
    <property type="entry name" value="NB-ARC"/>
</dbReference>
<dbReference type="GO" id="GO:0043531">
    <property type="term" value="F:ADP binding"/>
    <property type="evidence" value="ECO:0007669"/>
    <property type="project" value="InterPro"/>
</dbReference>
<evidence type="ECO:0008006" key="13">
    <source>
        <dbReference type="Google" id="ProtNLM"/>
    </source>
</evidence>
<dbReference type="InterPro" id="IPR055414">
    <property type="entry name" value="LRR_R13L4/SHOC2-like"/>
</dbReference>
<dbReference type="Gene3D" id="1.10.10.10">
    <property type="entry name" value="Winged helix-like DNA-binding domain superfamily/Winged helix DNA-binding domain"/>
    <property type="match status" value="1"/>
</dbReference>
<dbReference type="Gene3D" id="1.20.5.4130">
    <property type="match status" value="1"/>
</dbReference>
<dbReference type="InterPro" id="IPR041118">
    <property type="entry name" value="Rx_N"/>
</dbReference>
<reference evidence="11 12" key="1">
    <citation type="journal article" date="2013" name="Nat. Genet.">
        <title>The high-quality draft genome of peach (Prunus persica) identifies unique patterns of genetic diversity, domestication and genome evolution.</title>
        <authorList>
            <consortium name="International Peach Genome Initiative"/>
            <person name="Verde I."/>
            <person name="Abbott A.G."/>
            <person name="Scalabrin S."/>
            <person name="Jung S."/>
            <person name="Shu S."/>
            <person name="Marroni F."/>
            <person name="Zhebentyayeva T."/>
            <person name="Dettori M.T."/>
            <person name="Grimwood J."/>
            <person name="Cattonaro F."/>
            <person name="Zuccolo A."/>
            <person name="Rossini L."/>
            <person name="Jenkins J."/>
            <person name="Vendramin E."/>
            <person name="Meisel L.A."/>
            <person name="Decroocq V."/>
            <person name="Sosinski B."/>
            <person name="Prochnik S."/>
            <person name="Mitros T."/>
            <person name="Policriti A."/>
            <person name="Cipriani G."/>
            <person name="Dondini L."/>
            <person name="Ficklin S."/>
            <person name="Goodstein D.M."/>
            <person name="Xuan P."/>
            <person name="Del Fabbro C."/>
            <person name="Aramini V."/>
            <person name="Copetti D."/>
            <person name="Gonzalez S."/>
            <person name="Horner D.S."/>
            <person name="Falchi R."/>
            <person name="Lucas S."/>
            <person name="Mica E."/>
            <person name="Maldonado J."/>
            <person name="Lazzari B."/>
            <person name="Bielenberg D."/>
            <person name="Pirona R."/>
            <person name="Miculan M."/>
            <person name="Barakat A."/>
            <person name="Testolin R."/>
            <person name="Stella A."/>
            <person name="Tartarini S."/>
            <person name="Tonutti P."/>
            <person name="Arus P."/>
            <person name="Orellana A."/>
            <person name="Wells C."/>
            <person name="Main D."/>
            <person name="Vizzotto G."/>
            <person name="Silva H."/>
            <person name="Salamini F."/>
            <person name="Schmutz J."/>
            <person name="Morgante M."/>
            <person name="Rokhsar D.S."/>
        </authorList>
    </citation>
    <scope>NUCLEOTIDE SEQUENCE [LARGE SCALE GENOMIC DNA]</scope>
    <source>
        <strain evidence="12">cv. Nemared</strain>
    </source>
</reference>
<dbReference type="GO" id="GO:0006952">
    <property type="term" value="P:defense response"/>
    <property type="evidence" value="ECO:0007669"/>
    <property type="project" value="UniProtKB-KW"/>
</dbReference>
<dbReference type="PANTHER" id="PTHR36766:SF40">
    <property type="entry name" value="DISEASE RESISTANCE PROTEIN RGA3"/>
    <property type="match status" value="1"/>
</dbReference>
<dbReference type="PANTHER" id="PTHR36766">
    <property type="entry name" value="PLANT BROAD-SPECTRUM MILDEW RESISTANCE PROTEIN RPW8"/>
    <property type="match status" value="1"/>
</dbReference>